<comment type="caution">
    <text evidence="2">The sequence shown here is derived from an EMBL/GenBank/DDBJ whole genome shotgun (WGS) entry which is preliminary data.</text>
</comment>
<dbReference type="Proteomes" id="UP000253318">
    <property type="component" value="Unassembled WGS sequence"/>
</dbReference>
<keyword evidence="3" id="KW-1185">Reference proteome</keyword>
<accession>A0A368T016</accession>
<dbReference type="RefSeq" id="WP_114398062.1">
    <property type="nucleotide sequence ID" value="NZ_QEIM01000056.1"/>
</dbReference>
<reference evidence="2 3" key="1">
    <citation type="submission" date="2018-04" db="EMBL/GenBank/DDBJ databases">
        <title>Novel actinobacteria from marine sediment.</title>
        <authorList>
            <person name="Ng Z.Y."/>
            <person name="Tan G.Y.A."/>
        </authorList>
    </citation>
    <scope>NUCLEOTIDE SEQUENCE [LARGE SCALE GENOMIC DNA]</scope>
    <source>
        <strain evidence="2 3">TPS81</strain>
    </source>
</reference>
<organism evidence="2 3">
    <name type="scientific">Marinitenerispora sediminis</name>
    <dbReference type="NCBI Taxonomy" id="1931232"/>
    <lineage>
        <taxon>Bacteria</taxon>
        <taxon>Bacillati</taxon>
        <taxon>Actinomycetota</taxon>
        <taxon>Actinomycetes</taxon>
        <taxon>Streptosporangiales</taxon>
        <taxon>Nocardiopsidaceae</taxon>
        <taxon>Marinitenerispora</taxon>
    </lineage>
</organism>
<dbReference type="EMBL" id="QEIN01000238">
    <property type="protein sequence ID" value="RCV51877.1"/>
    <property type="molecule type" value="Genomic_DNA"/>
</dbReference>
<name>A0A368T016_9ACTN</name>
<evidence type="ECO:0000313" key="3">
    <source>
        <dbReference type="Proteomes" id="UP000253318"/>
    </source>
</evidence>
<sequence>MTAALRPLSSGRLMVSWSSSTPAAGADVAITDPQVTDAQVFERPAGGVATLTARTTDGRSP</sequence>
<gene>
    <name evidence="2" type="ORF">DEF24_22690</name>
</gene>
<proteinExistence type="predicted"/>
<dbReference type="AlphaFoldDB" id="A0A368T016"/>
<protein>
    <submittedName>
        <fullName evidence="2">Uncharacterized protein</fullName>
    </submittedName>
</protein>
<feature type="region of interest" description="Disordered" evidence="1">
    <location>
        <begin position="40"/>
        <end position="61"/>
    </location>
</feature>
<evidence type="ECO:0000256" key="1">
    <source>
        <dbReference type="SAM" id="MobiDB-lite"/>
    </source>
</evidence>
<evidence type="ECO:0000313" key="2">
    <source>
        <dbReference type="EMBL" id="RCV51877.1"/>
    </source>
</evidence>